<keyword evidence="6" id="KW-0472">Membrane</keyword>
<comment type="similarity">
    <text evidence="2">Belongs to the peptidase M20A family.</text>
</comment>
<dbReference type="GO" id="GO:0016787">
    <property type="term" value="F:hydrolase activity"/>
    <property type="evidence" value="ECO:0007669"/>
    <property type="project" value="UniProtKB-KW"/>
</dbReference>
<keyword evidence="9" id="KW-1185">Reference proteome</keyword>
<dbReference type="KEGG" id="pfy:PFICI_03865"/>
<dbReference type="InterPro" id="IPR001261">
    <property type="entry name" value="ArgE/DapE_CS"/>
</dbReference>
<evidence type="ECO:0000256" key="6">
    <source>
        <dbReference type="SAM" id="Phobius"/>
    </source>
</evidence>
<proteinExistence type="inferred from homology"/>
<dbReference type="GO" id="GO:0046872">
    <property type="term" value="F:metal ion binding"/>
    <property type="evidence" value="ECO:0007669"/>
    <property type="project" value="UniProtKB-KW"/>
</dbReference>
<organism evidence="8 9">
    <name type="scientific">Pestalotiopsis fici (strain W106-1 / CGMCC3.15140)</name>
    <dbReference type="NCBI Taxonomy" id="1229662"/>
    <lineage>
        <taxon>Eukaryota</taxon>
        <taxon>Fungi</taxon>
        <taxon>Dikarya</taxon>
        <taxon>Ascomycota</taxon>
        <taxon>Pezizomycotina</taxon>
        <taxon>Sordariomycetes</taxon>
        <taxon>Xylariomycetidae</taxon>
        <taxon>Amphisphaeriales</taxon>
        <taxon>Sporocadaceae</taxon>
        <taxon>Pestalotiopsis</taxon>
    </lineage>
</organism>
<dbReference type="GeneID" id="19268878"/>
<evidence type="ECO:0000313" key="8">
    <source>
        <dbReference type="EMBL" id="ETS85840.1"/>
    </source>
</evidence>
<dbReference type="SUPFAM" id="SSF53187">
    <property type="entry name" value="Zn-dependent exopeptidases"/>
    <property type="match status" value="1"/>
</dbReference>
<dbReference type="Proteomes" id="UP000030651">
    <property type="component" value="Unassembled WGS sequence"/>
</dbReference>
<keyword evidence="6" id="KW-0812">Transmembrane</keyword>
<name>W3XIJ0_PESFW</name>
<comment type="cofactor">
    <cofactor evidence="1">
        <name>Zn(2+)</name>
        <dbReference type="ChEBI" id="CHEBI:29105"/>
    </cofactor>
</comment>
<dbReference type="InterPro" id="IPR050072">
    <property type="entry name" value="Peptidase_M20A"/>
</dbReference>
<keyword evidence="4" id="KW-0378">Hydrolase</keyword>
<evidence type="ECO:0000313" key="9">
    <source>
        <dbReference type="Proteomes" id="UP000030651"/>
    </source>
</evidence>
<evidence type="ECO:0000256" key="2">
    <source>
        <dbReference type="ARBA" id="ARBA00006247"/>
    </source>
</evidence>
<accession>W3XIJ0</accession>
<protein>
    <recommendedName>
        <fullName evidence="7">Peptidase M20 dimerisation domain-containing protein</fullName>
    </recommendedName>
</protein>
<dbReference type="InterPro" id="IPR011650">
    <property type="entry name" value="Peptidase_M20_dimer"/>
</dbReference>
<dbReference type="STRING" id="1229662.W3XIJ0"/>
<gene>
    <name evidence="8" type="ORF">PFICI_03865</name>
</gene>
<dbReference type="eggNOG" id="KOG2275">
    <property type="taxonomic scope" value="Eukaryota"/>
</dbReference>
<dbReference type="InterPro" id="IPR036264">
    <property type="entry name" value="Bact_exopeptidase_dim_dom"/>
</dbReference>
<dbReference type="OrthoDB" id="3064516at2759"/>
<dbReference type="InterPro" id="IPR002933">
    <property type="entry name" value="Peptidase_M20"/>
</dbReference>
<dbReference type="Pfam" id="PF01546">
    <property type="entry name" value="Peptidase_M20"/>
    <property type="match status" value="1"/>
</dbReference>
<evidence type="ECO:0000256" key="3">
    <source>
        <dbReference type="ARBA" id="ARBA00022723"/>
    </source>
</evidence>
<keyword evidence="6" id="KW-1133">Transmembrane helix</keyword>
<dbReference type="OMA" id="CHICFRT"/>
<dbReference type="InParanoid" id="W3XIJ0"/>
<dbReference type="CDD" id="cd05652">
    <property type="entry name" value="M20_ArgE_DapE-like_fungal"/>
    <property type="match status" value="1"/>
</dbReference>
<dbReference type="RefSeq" id="XP_007830637.1">
    <property type="nucleotide sequence ID" value="XM_007832446.1"/>
</dbReference>
<dbReference type="AlphaFoldDB" id="W3XIJ0"/>
<dbReference type="EMBL" id="KI912110">
    <property type="protein sequence ID" value="ETS85840.1"/>
    <property type="molecule type" value="Genomic_DNA"/>
</dbReference>
<keyword evidence="5" id="KW-0862">Zinc</keyword>
<sequence length="383" mass="41364">MFLATNMKRISLPILYIGLFSATVIVLTLKLWRVPLAQAKISPTLLELHKSLVEISSISGTEHSISEYLASYLQQKGFTVELQNVQGALQNVYAYLGSSRSTRVLVTSHIDTVPSYFPYERRNDEIWGRGSVDDKGSVAAQITAVESLMTNQQIAEGDVGLLFVVSEETSGSGLLKANELGLSWEAVIFGEPTELKLASGHKGSTQFTVTATGKAGHSGYPEQGINAIDLLLPCLVALQEVELPSSEMFGNTTLNVGTIAGGVAANVIPASANATILVRIGGGKVSEIQEILRNEILRVAPTLDVEFLNGWGTVTLDTDIDGFENVVVNYVTDIPSLHGVHRKYLYGPGSILVSHTDHEHLTVSDLENAVEGYKTLITKNLER</sequence>
<evidence type="ECO:0000256" key="4">
    <source>
        <dbReference type="ARBA" id="ARBA00022801"/>
    </source>
</evidence>
<dbReference type="Gene3D" id="3.30.70.360">
    <property type="match status" value="1"/>
</dbReference>
<keyword evidence="3" id="KW-0479">Metal-binding</keyword>
<evidence type="ECO:0000256" key="5">
    <source>
        <dbReference type="ARBA" id="ARBA00022833"/>
    </source>
</evidence>
<evidence type="ECO:0000259" key="7">
    <source>
        <dbReference type="Pfam" id="PF07687"/>
    </source>
</evidence>
<reference evidence="9" key="1">
    <citation type="journal article" date="2015" name="BMC Genomics">
        <title>Genomic and transcriptomic analysis of the endophytic fungus Pestalotiopsis fici reveals its lifestyle and high potential for synthesis of natural products.</title>
        <authorList>
            <person name="Wang X."/>
            <person name="Zhang X."/>
            <person name="Liu L."/>
            <person name="Xiang M."/>
            <person name="Wang W."/>
            <person name="Sun X."/>
            <person name="Che Y."/>
            <person name="Guo L."/>
            <person name="Liu G."/>
            <person name="Guo L."/>
            <person name="Wang C."/>
            <person name="Yin W.B."/>
            <person name="Stadler M."/>
            <person name="Zhang X."/>
            <person name="Liu X."/>
        </authorList>
    </citation>
    <scope>NUCLEOTIDE SEQUENCE [LARGE SCALE GENOMIC DNA]</scope>
    <source>
        <strain evidence="9">W106-1 / CGMCC3.15140</strain>
    </source>
</reference>
<dbReference type="HOGENOM" id="CLU_021802_3_0_1"/>
<evidence type="ECO:0000256" key="1">
    <source>
        <dbReference type="ARBA" id="ARBA00001947"/>
    </source>
</evidence>
<dbReference type="SUPFAM" id="SSF55031">
    <property type="entry name" value="Bacterial exopeptidase dimerisation domain"/>
    <property type="match status" value="1"/>
</dbReference>
<dbReference type="Gene3D" id="3.40.630.10">
    <property type="entry name" value="Zn peptidases"/>
    <property type="match status" value="1"/>
</dbReference>
<dbReference type="PROSITE" id="PS00758">
    <property type="entry name" value="ARGE_DAPE_CPG2_1"/>
    <property type="match status" value="1"/>
</dbReference>
<dbReference type="PANTHER" id="PTHR43808">
    <property type="entry name" value="ACETYLORNITHINE DEACETYLASE"/>
    <property type="match status" value="1"/>
</dbReference>
<feature type="transmembrane region" description="Helical" evidence="6">
    <location>
        <begin position="12"/>
        <end position="32"/>
    </location>
</feature>
<dbReference type="Pfam" id="PF07687">
    <property type="entry name" value="M20_dimer"/>
    <property type="match status" value="1"/>
</dbReference>
<dbReference type="PANTHER" id="PTHR43808:SF8">
    <property type="entry name" value="PEPTIDASE M20 DIMERISATION DOMAIN-CONTAINING PROTEIN"/>
    <property type="match status" value="1"/>
</dbReference>
<feature type="domain" description="Peptidase M20 dimerisation" evidence="7">
    <location>
        <begin position="200"/>
        <end position="293"/>
    </location>
</feature>